<evidence type="ECO:0000256" key="4">
    <source>
        <dbReference type="ARBA" id="ARBA00023163"/>
    </source>
</evidence>
<dbReference type="Pfam" id="PF03466">
    <property type="entry name" value="LysR_substrate"/>
    <property type="match status" value="1"/>
</dbReference>
<dbReference type="AlphaFoldDB" id="A0A963YN50"/>
<keyword evidence="3" id="KW-0238">DNA-binding</keyword>
<dbReference type="GO" id="GO:0032993">
    <property type="term" value="C:protein-DNA complex"/>
    <property type="evidence" value="ECO:0007669"/>
    <property type="project" value="TreeGrafter"/>
</dbReference>
<organism evidence="6 7">
    <name type="scientific">Acidisoma silvae</name>
    <dbReference type="NCBI Taxonomy" id="2802396"/>
    <lineage>
        <taxon>Bacteria</taxon>
        <taxon>Pseudomonadati</taxon>
        <taxon>Pseudomonadota</taxon>
        <taxon>Alphaproteobacteria</taxon>
        <taxon>Acetobacterales</taxon>
        <taxon>Acidocellaceae</taxon>
        <taxon>Acidisoma</taxon>
    </lineage>
</organism>
<dbReference type="Pfam" id="PF00126">
    <property type="entry name" value="HTH_1"/>
    <property type="match status" value="1"/>
</dbReference>
<dbReference type="SUPFAM" id="SSF46785">
    <property type="entry name" value="Winged helix' DNA-binding domain"/>
    <property type="match status" value="1"/>
</dbReference>
<keyword evidence="2" id="KW-0805">Transcription regulation</keyword>
<comment type="caution">
    <text evidence="6">The sequence shown here is derived from an EMBL/GenBank/DDBJ whole genome shotgun (WGS) entry which is preliminary data.</text>
</comment>
<keyword evidence="4" id="KW-0804">Transcription</keyword>
<dbReference type="PROSITE" id="PS50931">
    <property type="entry name" value="HTH_LYSR"/>
    <property type="match status" value="1"/>
</dbReference>
<gene>
    <name evidence="6" type="ORF">ASILVAE211_01705</name>
</gene>
<evidence type="ECO:0000256" key="1">
    <source>
        <dbReference type="ARBA" id="ARBA00009437"/>
    </source>
</evidence>
<proteinExistence type="inferred from homology"/>
<reference evidence="6" key="1">
    <citation type="journal article" date="2021" name="Microorganisms">
        <title>Acidisoma silvae sp. nov. and Acidisomacellulosilytica sp. nov., Two Acidophilic Bacteria Isolated from Decaying Wood, Hydrolyzing Cellulose and Producing Poly-3-hydroxybutyrate.</title>
        <authorList>
            <person name="Mieszkin S."/>
            <person name="Pouder E."/>
            <person name="Uroz S."/>
            <person name="Simon-Colin C."/>
            <person name="Alain K."/>
        </authorList>
    </citation>
    <scope>NUCLEOTIDE SEQUENCE</scope>
    <source>
        <strain evidence="6">HW T2.11</strain>
    </source>
</reference>
<dbReference type="GO" id="GO:0003700">
    <property type="term" value="F:DNA-binding transcription factor activity"/>
    <property type="evidence" value="ECO:0007669"/>
    <property type="project" value="InterPro"/>
</dbReference>
<evidence type="ECO:0000313" key="7">
    <source>
        <dbReference type="Proteomes" id="UP000708298"/>
    </source>
</evidence>
<reference evidence="6" key="2">
    <citation type="submission" date="2021-01" db="EMBL/GenBank/DDBJ databases">
        <authorList>
            <person name="Mieszkin S."/>
            <person name="Pouder E."/>
            <person name="Alain K."/>
        </authorList>
    </citation>
    <scope>NUCLEOTIDE SEQUENCE</scope>
    <source>
        <strain evidence="6">HW T2.11</strain>
    </source>
</reference>
<dbReference type="PANTHER" id="PTHR30346">
    <property type="entry name" value="TRANSCRIPTIONAL DUAL REGULATOR HCAR-RELATED"/>
    <property type="match status" value="1"/>
</dbReference>
<name>A0A963YN50_9PROT</name>
<comment type="similarity">
    <text evidence="1">Belongs to the LysR transcriptional regulatory family.</text>
</comment>
<evidence type="ECO:0000313" key="6">
    <source>
        <dbReference type="EMBL" id="MCB8873880.1"/>
    </source>
</evidence>
<sequence length="167" mass="18236">MLSVTLRQMEYAVAIETYGGVSAAAAALHVSQPALSVALTQIEAILGKPLFRRRPGSPMTPTSFGREFLLRARRIIDDTTNLVTLDDAVPQSPVRLGVFKDLAPLVLAPILARAQRELPDVAIRWQTLTFEEIAAQIGRGPDLDLAITYNLGLDSSCQRQTLMELPL</sequence>
<evidence type="ECO:0000259" key="5">
    <source>
        <dbReference type="PROSITE" id="PS50931"/>
    </source>
</evidence>
<accession>A0A963YN50</accession>
<dbReference type="Gene3D" id="3.40.190.10">
    <property type="entry name" value="Periplasmic binding protein-like II"/>
    <property type="match status" value="1"/>
</dbReference>
<dbReference type="InterPro" id="IPR000847">
    <property type="entry name" value="LysR_HTH_N"/>
</dbReference>
<evidence type="ECO:0000256" key="2">
    <source>
        <dbReference type="ARBA" id="ARBA00023015"/>
    </source>
</evidence>
<dbReference type="Proteomes" id="UP000708298">
    <property type="component" value="Unassembled WGS sequence"/>
</dbReference>
<dbReference type="PRINTS" id="PR00039">
    <property type="entry name" value="HTHLYSR"/>
</dbReference>
<dbReference type="InterPro" id="IPR005119">
    <property type="entry name" value="LysR_subst-bd"/>
</dbReference>
<protein>
    <submittedName>
        <fullName evidence="6">LysR family transcriptional regulator</fullName>
    </submittedName>
</protein>
<dbReference type="PANTHER" id="PTHR30346:SF0">
    <property type="entry name" value="HCA OPERON TRANSCRIPTIONAL ACTIVATOR HCAR"/>
    <property type="match status" value="1"/>
</dbReference>
<feature type="domain" description="HTH lysR-type" evidence="5">
    <location>
        <begin position="4"/>
        <end position="62"/>
    </location>
</feature>
<keyword evidence="7" id="KW-1185">Reference proteome</keyword>
<dbReference type="InterPro" id="IPR036388">
    <property type="entry name" value="WH-like_DNA-bd_sf"/>
</dbReference>
<dbReference type="GO" id="GO:0003677">
    <property type="term" value="F:DNA binding"/>
    <property type="evidence" value="ECO:0007669"/>
    <property type="project" value="UniProtKB-KW"/>
</dbReference>
<dbReference type="EMBL" id="JAESVB010000001">
    <property type="protein sequence ID" value="MCB8873880.1"/>
    <property type="molecule type" value="Genomic_DNA"/>
</dbReference>
<evidence type="ECO:0000256" key="3">
    <source>
        <dbReference type="ARBA" id="ARBA00023125"/>
    </source>
</evidence>
<dbReference type="InterPro" id="IPR036390">
    <property type="entry name" value="WH_DNA-bd_sf"/>
</dbReference>
<dbReference type="Gene3D" id="1.10.10.10">
    <property type="entry name" value="Winged helix-like DNA-binding domain superfamily/Winged helix DNA-binding domain"/>
    <property type="match status" value="1"/>
</dbReference>
<dbReference type="SUPFAM" id="SSF53850">
    <property type="entry name" value="Periplasmic binding protein-like II"/>
    <property type="match status" value="1"/>
</dbReference>